<evidence type="ECO:0000313" key="1">
    <source>
        <dbReference type="EMBL" id="VAX26280.1"/>
    </source>
</evidence>
<protein>
    <recommendedName>
        <fullName evidence="2">Secretion system C-terminal sorting domain-containing protein</fullName>
    </recommendedName>
</protein>
<dbReference type="EMBL" id="UOGD01000329">
    <property type="protein sequence ID" value="VAX26280.1"/>
    <property type="molecule type" value="Genomic_DNA"/>
</dbReference>
<dbReference type="AlphaFoldDB" id="A0A3B1CUF9"/>
<dbReference type="InterPro" id="IPR028994">
    <property type="entry name" value="Integrin_alpha_N"/>
</dbReference>
<sequence>MFRKLCLLAIFLFTISLTAQINNSIIKRIKADNWRTIEKVNTPGEVYKITNKLNGRSYYKNLGEYKPNHKLKKRNAVVDTTVIYPDLIDTTQFNGMYEYWTKIDIGTTAPIPIVAGDVNQNGRAELYGERYNSYFKINERSIYEYNPTYDTPEYKTDMPWDSISTYRDFTQIYDINMDGKDEVFLLGGWQTIDSIPAINVARTFILNDSTNLPIKPDFDYKQNNQMNDPLWGEYDKREGTDLFYCGDGNDLRVAAARYDKNTNTASTVFVYMVPEDIFYLAGTSNGDIDNDGFADLVTGGFRGDVVVFEYQEDIENYKDVWYGDGGTYNVYIHFNTNDIDGNGKKEFWVGGDATYNGVPKTRLTCFEATGNNQYEAKHVIDIVGRMSFNAYNGFAVDIDKDGTEEIGLCLDMTFMIFKFNGSKDQWGFDLFYLKLNDFEKSEGRYWGAMMYDVNSDGFEELLIMTDKLFNNYHDKKTFTQIYKPTDLVGVKEPEVKISSFKLYQNYPNPFNPSTFISYQLPSAGFVELLVYDQLGREVKTLVNEEQNSGFYKFYFNSKGLSSGVYYYRLTVSESNGNGPFVETRKMLLLR</sequence>
<dbReference type="SUPFAM" id="SSF69318">
    <property type="entry name" value="Integrin alpha N-terminal domain"/>
    <property type="match status" value="1"/>
</dbReference>
<organism evidence="1">
    <name type="scientific">hydrothermal vent metagenome</name>
    <dbReference type="NCBI Taxonomy" id="652676"/>
    <lineage>
        <taxon>unclassified sequences</taxon>
        <taxon>metagenomes</taxon>
        <taxon>ecological metagenomes</taxon>
    </lineage>
</organism>
<proteinExistence type="predicted"/>
<dbReference type="Gene3D" id="2.60.40.4070">
    <property type="match status" value="1"/>
</dbReference>
<reference evidence="1" key="1">
    <citation type="submission" date="2018-06" db="EMBL/GenBank/DDBJ databases">
        <authorList>
            <person name="Zhirakovskaya E."/>
        </authorList>
    </citation>
    <scope>NUCLEOTIDE SEQUENCE</scope>
</reference>
<gene>
    <name evidence="1" type="ORF">MNBD_IGNAVI01-36</name>
</gene>
<dbReference type="NCBIfam" id="TIGR04183">
    <property type="entry name" value="Por_Secre_tail"/>
    <property type="match status" value="1"/>
</dbReference>
<name>A0A3B1CUF9_9ZZZZ</name>
<accession>A0A3B1CUF9</accession>
<dbReference type="InterPro" id="IPR026444">
    <property type="entry name" value="Secre_tail"/>
</dbReference>
<evidence type="ECO:0008006" key="2">
    <source>
        <dbReference type="Google" id="ProtNLM"/>
    </source>
</evidence>